<keyword evidence="2" id="KW-1185">Reference proteome</keyword>
<proteinExistence type="predicted"/>
<gene>
    <name evidence="1" type="ORF">NBR_LOCUS22498</name>
</gene>
<reference evidence="1 2" key="2">
    <citation type="submission" date="2018-11" db="EMBL/GenBank/DDBJ databases">
        <authorList>
            <consortium name="Pathogen Informatics"/>
        </authorList>
    </citation>
    <scope>NUCLEOTIDE SEQUENCE [LARGE SCALE GENOMIC DNA]</scope>
</reference>
<protein>
    <submittedName>
        <fullName evidence="1 3">Uncharacterized protein</fullName>
    </submittedName>
</protein>
<dbReference type="AlphaFoldDB" id="A0A0N4YZ25"/>
<name>A0A0N4YZ25_NIPBR</name>
<reference evidence="3" key="1">
    <citation type="submission" date="2017-02" db="UniProtKB">
        <authorList>
            <consortium name="WormBaseParasite"/>
        </authorList>
    </citation>
    <scope>IDENTIFICATION</scope>
</reference>
<accession>A0A0N4YZ25</accession>
<sequence length="173" mass="19608">MHSSTCSTFCAVAVDDSDKEIATQIIQSITKYPGSFVFESADRDTYSRLVPFPSQISTPKMDAKDDWELDKQDCCLESLLSRAPAKPSRTVTFPVWKAPKRRERKYEAVHVKREVKAEDLLLEEGDFSWNTFANLIKPQFAAVDPKTRCDVAKRFHEFLQSDLSSTSATEMSS</sequence>
<evidence type="ECO:0000313" key="1">
    <source>
        <dbReference type="EMBL" id="VDL87380.1"/>
    </source>
</evidence>
<dbReference type="EMBL" id="UYSL01028198">
    <property type="protein sequence ID" value="VDL87380.1"/>
    <property type="molecule type" value="Genomic_DNA"/>
</dbReference>
<organism evidence="3">
    <name type="scientific">Nippostrongylus brasiliensis</name>
    <name type="common">Rat hookworm</name>
    <dbReference type="NCBI Taxonomy" id="27835"/>
    <lineage>
        <taxon>Eukaryota</taxon>
        <taxon>Metazoa</taxon>
        <taxon>Ecdysozoa</taxon>
        <taxon>Nematoda</taxon>
        <taxon>Chromadorea</taxon>
        <taxon>Rhabditida</taxon>
        <taxon>Rhabditina</taxon>
        <taxon>Rhabditomorpha</taxon>
        <taxon>Strongyloidea</taxon>
        <taxon>Heligmosomidae</taxon>
        <taxon>Nippostrongylus</taxon>
    </lineage>
</organism>
<evidence type="ECO:0000313" key="2">
    <source>
        <dbReference type="Proteomes" id="UP000271162"/>
    </source>
</evidence>
<dbReference type="WBParaSite" id="NBR_0002249701-mRNA-1">
    <property type="protein sequence ID" value="NBR_0002249701-mRNA-1"/>
    <property type="gene ID" value="NBR_0002249701"/>
</dbReference>
<evidence type="ECO:0000313" key="3">
    <source>
        <dbReference type="WBParaSite" id="NBR_0002249701-mRNA-1"/>
    </source>
</evidence>
<dbReference type="Proteomes" id="UP000271162">
    <property type="component" value="Unassembled WGS sequence"/>
</dbReference>
<dbReference type="OMA" id="KMPANDD"/>